<dbReference type="GeneID" id="93614116"/>
<accession>I1C1W0</accession>
<evidence type="ECO:0000313" key="9">
    <source>
        <dbReference type="Proteomes" id="UP000009138"/>
    </source>
</evidence>
<dbReference type="PROSITE" id="PS50033">
    <property type="entry name" value="UBX"/>
    <property type="match status" value="1"/>
</dbReference>
<dbReference type="VEuPathDB" id="FungiDB:RO3G_07145"/>
<evidence type="ECO:0000256" key="6">
    <source>
        <dbReference type="SAM" id="MobiDB-lite"/>
    </source>
</evidence>
<evidence type="ECO:0000313" key="8">
    <source>
        <dbReference type="EMBL" id="EIE82440.1"/>
    </source>
</evidence>
<dbReference type="InterPro" id="IPR036249">
    <property type="entry name" value="Thioredoxin-like_sf"/>
</dbReference>
<dbReference type="STRING" id="246409.I1C1W0"/>
<keyword evidence="2" id="KW-0834">Unfolded protein response</keyword>
<dbReference type="SUPFAM" id="SSF52833">
    <property type="entry name" value="Thioredoxin-like"/>
    <property type="match status" value="1"/>
</dbReference>
<comment type="subunit">
    <text evidence="3">Directly interacts with VCP. Interacts with UBQLN1. Forms a complex with VCP and UBQLN1.</text>
</comment>
<dbReference type="GO" id="GO:0006986">
    <property type="term" value="P:response to unfolded protein"/>
    <property type="evidence" value="ECO:0007669"/>
    <property type="project" value="UniProtKB-KW"/>
</dbReference>
<feature type="domain" description="UBX" evidence="7">
    <location>
        <begin position="249"/>
        <end position="327"/>
    </location>
</feature>
<reference evidence="8 9" key="1">
    <citation type="journal article" date="2009" name="PLoS Genet.">
        <title>Genomic analysis of the basal lineage fungus Rhizopus oryzae reveals a whole-genome duplication.</title>
        <authorList>
            <person name="Ma L.-J."/>
            <person name="Ibrahim A.S."/>
            <person name="Skory C."/>
            <person name="Grabherr M.G."/>
            <person name="Burger G."/>
            <person name="Butler M."/>
            <person name="Elias M."/>
            <person name="Idnurm A."/>
            <person name="Lang B.F."/>
            <person name="Sone T."/>
            <person name="Abe A."/>
            <person name="Calvo S.E."/>
            <person name="Corrochano L.M."/>
            <person name="Engels R."/>
            <person name="Fu J."/>
            <person name="Hansberg W."/>
            <person name="Kim J.-M."/>
            <person name="Kodira C.D."/>
            <person name="Koehrsen M.J."/>
            <person name="Liu B."/>
            <person name="Miranda-Saavedra D."/>
            <person name="O'Leary S."/>
            <person name="Ortiz-Castellanos L."/>
            <person name="Poulter R."/>
            <person name="Rodriguez-Romero J."/>
            <person name="Ruiz-Herrera J."/>
            <person name="Shen Y.-Q."/>
            <person name="Zeng Q."/>
            <person name="Galagan J."/>
            <person name="Birren B.W."/>
            <person name="Cuomo C.A."/>
            <person name="Wickes B.L."/>
        </authorList>
    </citation>
    <scope>NUCLEOTIDE SEQUENCE [LARGE SCALE GENOMIC DNA]</scope>
    <source>
        <strain evidence="9">RA 99-880 / ATCC MYA-4621 / FGSC 9543 / NRRL 43880</strain>
    </source>
</reference>
<dbReference type="Pfam" id="PF23187">
    <property type="entry name" value="UBX7_N"/>
    <property type="match status" value="1"/>
</dbReference>
<dbReference type="eggNOG" id="KOG2507">
    <property type="taxonomic scope" value="Eukaryota"/>
</dbReference>
<feature type="compositionally biased region" description="Basic and acidic residues" evidence="6">
    <location>
        <begin position="438"/>
        <end position="453"/>
    </location>
</feature>
<dbReference type="OMA" id="NDVRTWV"/>
<dbReference type="InterPro" id="IPR029071">
    <property type="entry name" value="Ubiquitin-like_domsf"/>
</dbReference>
<evidence type="ECO:0000256" key="1">
    <source>
        <dbReference type="ARBA" id="ARBA00004406"/>
    </source>
</evidence>
<evidence type="ECO:0000256" key="5">
    <source>
        <dbReference type="ARBA" id="ARBA00046062"/>
    </source>
</evidence>
<sequence length="463" mass="52304">MSDKIWFTGPVHEAVSLVTQRNLVFLVYIYDDSDKSKILNDTFDDEEIAQCIENHAIALRMEKGSENAALFGQLYPIQTVPILYFIKQGTIKDFDTETITKQELLDKIKTVYNSTHPFEQQHATSSTSPSLQTSSTINATVENDVTTESNRADASNAEAIAAKKAENEAKMIQEAQQMKKDKENQIYLEKMKKERKEAEEHKRKVREQIARDREEKMAQRKANKERQELAASASSSSQRDNEMSTTKRQGYEFSNLNIRLLDGTNLRHQFEASDTLATLKDWIQQNRTDSNKSYKLSSQFPTRLFTEADDHTTLRDLDLCPSATIIMKPNHVSTSGSLNQPSNGQSGLFSAVQSGFDYVYALLISLINFFHGLLEALFPRNGYNPVRQPTATQQEPFVRNHRGGHRLGNSSSSVDSGKSTGIADKGKKRNTFATRVSTIHDKDESDSENEKRPTYNGNSVNHE</sequence>
<comment type="function">
    <text evidence="5">Involved in endoplasmic reticulum-associated protein degradation (ERAD). Acts as a platform to recruit both UBQLN1 and VCP to the ER during ERAD.</text>
</comment>
<evidence type="ECO:0000256" key="2">
    <source>
        <dbReference type="ARBA" id="ARBA00023230"/>
    </source>
</evidence>
<dbReference type="AlphaFoldDB" id="I1C1W0"/>
<proteinExistence type="predicted"/>
<dbReference type="Gene3D" id="3.10.20.90">
    <property type="entry name" value="Phosphatidylinositol 3-kinase Catalytic Subunit, Chain A, domain 1"/>
    <property type="match status" value="1"/>
</dbReference>
<dbReference type="OrthoDB" id="2445133at2759"/>
<feature type="compositionally biased region" description="Basic and acidic residues" evidence="6">
    <location>
        <begin position="211"/>
        <end position="228"/>
    </location>
</feature>
<protein>
    <recommendedName>
        <fullName evidence="4">UBX domain-containing protein 2</fullName>
    </recommendedName>
</protein>
<dbReference type="SMART" id="SM00166">
    <property type="entry name" value="UBX"/>
    <property type="match status" value="1"/>
</dbReference>
<dbReference type="RefSeq" id="XP_067517836.1">
    <property type="nucleotide sequence ID" value="XM_067661735.1"/>
</dbReference>
<dbReference type="GO" id="GO:0036503">
    <property type="term" value="P:ERAD pathway"/>
    <property type="evidence" value="ECO:0007669"/>
    <property type="project" value="TreeGrafter"/>
</dbReference>
<dbReference type="GO" id="GO:0005789">
    <property type="term" value="C:endoplasmic reticulum membrane"/>
    <property type="evidence" value="ECO:0007669"/>
    <property type="project" value="UniProtKB-SubCell"/>
</dbReference>
<name>I1C1W0_RHIO9</name>
<feature type="compositionally biased region" description="Low complexity" evidence="6">
    <location>
        <begin position="410"/>
        <end position="419"/>
    </location>
</feature>
<dbReference type="InParanoid" id="I1C1W0"/>
<evidence type="ECO:0000256" key="3">
    <source>
        <dbReference type="ARBA" id="ARBA00038812"/>
    </source>
</evidence>
<gene>
    <name evidence="8" type="ORF">RO3G_07145</name>
</gene>
<feature type="region of interest" description="Disordered" evidence="6">
    <location>
        <begin position="387"/>
        <end position="463"/>
    </location>
</feature>
<organism evidence="8 9">
    <name type="scientific">Rhizopus delemar (strain RA 99-880 / ATCC MYA-4621 / FGSC 9543 / NRRL 43880)</name>
    <name type="common">Mucormycosis agent</name>
    <name type="synonym">Rhizopus arrhizus var. delemar</name>
    <dbReference type="NCBI Taxonomy" id="246409"/>
    <lineage>
        <taxon>Eukaryota</taxon>
        <taxon>Fungi</taxon>
        <taxon>Fungi incertae sedis</taxon>
        <taxon>Mucoromycota</taxon>
        <taxon>Mucoromycotina</taxon>
        <taxon>Mucoromycetes</taxon>
        <taxon>Mucorales</taxon>
        <taxon>Mucorineae</taxon>
        <taxon>Rhizopodaceae</taxon>
        <taxon>Rhizopus</taxon>
    </lineage>
</organism>
<evidence type="ECO:0000256" key="4">
    <source>
        <dbReference type="ARBA" id="ARBA00041575"/>
    </source>
</evidence>
<dbReference type="InterPro" id="IPR001012">
    <property type="entry name" value="UBX_dom"/>
</dbReference>
<dbReference type="Proteomes" id="UP000009138">
    <property type="component" value="Unassembled WGS sequence"/>
</dbReference>
<keyword evidence="9" id="KW-1185">Reference proteome</keyword>
<comment type="subcellular location">
    <subcellularLocation>
        <location evidence="1">Endoplasmic reticulum membrane</location>
        <topology evidence="1">Peripheral membrane protein</topology>
    </subcellularLocation>
</comment>
<dbReference type="EMBL" id="CH476736">
    <property type="protein sequence ID" value="EIE82440.1"/>
    <property type="molecule type" value="Genomic_DNA"/>
</dbReference>
<evidence type="ECO:0000259" key="7">
    <source>
        <dbReference type="PROSITE" id="PS50033"/>
    </source>
</evidence>
<dbReference type="PANTHER" id="PTHR46424:SF1">
    <property type="entry name" value="UBX DOMAIN-CONTAINING PROTEIN 4"/>
    <property type="match status" value="1"/>
</dbReference>
<dbReference type="PANTHER" id="PTHR46424">
    <property type="entry name" value="UBX DOMAIN-CONTAINING PROTEIN 4"/>
    <property type="match status" value="1"/>
</dbReference>
<feature type="region of interest" description="Disordered" evidence="6">
    <location>
        <begin position="211"/>
        <end position="248"/>
    </location>
</feature>
<dbReference type="Pfam" id="PF00789">
    <property type="entry name" value="UBX"/>
    <property type="match status" value="1"/>
</dbReference>
<dbReference type="SUPFAM" id="SSF54236">
    <property type="entry name" value="Ubiquitin-like"/>
    <property type="match status" value="1"/>
</dbReference>
<dbReference type="Gene3D" id="3.40.30.10">
    <property type="entry name" value="Glutaredoxin"/>
    <property type="match status" value="1"/>
</dbReference>